<dbReference type="VEuPathDB" id="CryptoDB:Vbra_12384"/>
<reference evidence="11 12" key="1">
    <citation type="submission" date="2014-11" db="EMBL/GenBank/DDBJ databases">
        <authorList>
            <person name="Zhu J."/>
            <person name="Qi W."/>
            <person name="Song R."/>
        </authorList>
    </citation>
    <scope>NUCLEOTIDE SEQUENCE [LARGE SCALE GENOMIC DNA]</scope>
</reference>
<dbReference type="EC" id="3.4.19.1" evidence="5"/>
<evidence type="ECO:0000256" key="4">
    <source>
        <dbReference type="ARBA" id="ARBA00011881"/>
    </source>
</evidence>
<evidence type="ECO:0000256" key="2">
    <source>
        <dbReference type="ARBA" id="ARBA00004496"/>
    </source>
</evidence>
<evidence type="ECO:0000256" key="1">
    <source>
        <dbReference type="ARBA" id="ARBA00000721"/>
    </source>
</evidence>
<evidence type="ECO:0000313" key="12">
    <source>
        <dbReference type="Proteomes" id="UP000041254"/>
    </source>
</evidence>
<keyword evidence="7" id="KW-0378">Hydrolase</keyword>
<dbReference type="GO" id="GO:0005737">
    <property type="term" value="C:cytoplasm"/>
    <property type="evidence" value="ECO:0007669"/>
    <property type="project" value="UniProtKB-SubCell"/>
</dbReference>
<dbReference type="InterPro" id="IPR045550">
    <property type="entry name" value="AARE_N"/>
</dbReference>
<evidence type="ECO:0000256" key="6">
    <source>
        <dbReference type="ARBA" id="ARBA00022490"/>
    </source>
</evidence>
<comment type="subcellular location">
    <subcellularLocation>
        <location evidence="2">Cytoplasm</location>
    </subcellularLocation>
</comment>
<evidence type="ECO:0000256" key="3">
    <source>
        <dbReference type="ARBA" id="ARBA00010040"/>
    </source>
</evidence>
<protein>
    <recommendedName>
        <fullName evidence="5">acylaminoacyl-peptidase</fullName>
        <ecNumber evidence="5">3.4.19.1</ecNumber>
    </recommendedName>
</protein>
<sequence>MATKGGGGMPSGITSELMKDVTKLWRMNEGVASITSGKLYVPTPLLGQKDKINAVLFKSQRANFKKKAFAATFPTEGVVLPMPTDKVASHVTPDGRAMVLLVPGEKGNGDKDKDKGGTIELWSLTDGAIQSALSAEKRHGPFEAGEYGGCDLDATQTRVVYAAEVKPPTTKAFWDEDDKKDESKPGTDGENGNGRGAKYEYQQSWGEQQTQYTKTNIYIADFSAESIVEVEGLPDGKAYGQPRWLPDGSGFVCVGWDIEPFKLGRIYCMNRRCATYLCRLQQQPKGNNDKKKTVKVDVLPLTSDDDFAGWSPLPLPPLKGAENDDECRVVYISIDHSKNALPHMGNVRLMMVNVNLPQDTSAPCSIKDRSVLVDFVNQPDKEGGFPGLYVFNLPARCVSGDGRTIFVSSPNRCRTAVWAVDTTTKSVSEVYSTRGESVQFLDCLGDYVLLKESSPTCLDTPIIARWYPSQKSFEWSLKTAEGDGSKEALSSLGPRGRLREALNCVEWKVLNGRHILVKPTGKRDDGKLPLVVNIHGGPHTVYDTSFFFTSVFWAKLGYGALLVNYRGSVGFGQDELLSLLGKIGTQDVKDVYDAVQTALSEGCFDEKRLCVIGGSHGGFLTLHMIGQYPDMFRAASTRNPVANIASMISTSDIPDWCYAEVFGDKYPFAGASGHELMAMHRASPIRHLSDVKTPLLTGLGLDDLRVPPSQGTEMHHYLTAKGVPSRLLCYPKNAHPIAQPECESDYFINTALWFHAHTQKQP</sequence>
<comment type="catalytic activity">
    <reaction evidence="1">
        <text>Cleavage of an N-acetyl or N-formyl amino acid from the N-terminus of a polypeptide.</text>
        <dbReference type="EC" id="3.4.19.1"/>
    </reaction>
</comment>
<keyword evidence="12" id="KW-1185">Reference proteome</keyword>
<evidence type="ECO:0000259" key="10">
    <source>
        <dbReference type="Pfam" id="PF19283"/>
    </source>
</evidence>
<feature type="domain" description="Peptidase S9 prolyl oligopeptidase catalytic" evidence="9">
    <location>
        <begin position="545"/>
        <end position="759"/>
    </location>
</feature>
<dbReference type="PANTHER" id="PTHR42776:SF4">
    <property type="entry name" value="ACYLAMINO-ACID-RELEASING ENZYME"/>
    <property type="match status" value="1"/>
</dbReference>
<dbReference type="PhylomeDB" id="A0A0G4ELU1"/>
<dbReference type="InParanoid" id="A0A0G4ELU1"/>
<comment type="similarity">
    <text evidence="3">Belongs to the peptidase S9C family.</text>
</comment>
<dbReference type="Pfam" id="PF19283">
    <property type="entry name" value="APEH_N"/>
    <property type="match status" value="1"/>
</dbReference>
<dbReference type="OMA" id="WNKDSTH"/>
<dbReference type="STRING" id="1169540.A0A0G4ELU1"/>
<feature type="domain" description="Acylamino-acid-releasing enzyme N-terminal" evidence="10">
    <location>
        <begin position="113"/>
        <end position="463"/>
    </location>
</feature>
<evidence type="ECO:0000259" key="9">
    <source>
        <dbReference type="Pfam" id="PF00326"/>
    </source>
</evidence>
<feature type="region of interest" description="Disordered" evidence="8">
    <location>
        <begin position="171"/>
        <end position="197"/>
    </location>
</feature>
<dbReference type="Pfam" id="PF00326">
    <property type="entry name" value="Peptidase_S9"/>
    <property type="match status" value="1"/>
</dbReference>
<dbReference type="SUPFAM" id="SSF82171">
    <property type="entry name" value="DPP6 N-terminal domain-like"/>
    <property type="match status" value="1"/>
</dbReference>
<gene>
    <name evidence="11" type="ORF">Vbra_12384</name>
</gene>
<evidence type="ECO:0000256" key="7">
    <source>
        <dbReference type="ARBA" id="ARBA00022801"/>
    </source>
</evidence>
<evidence type="ECO:0000256" key="5">
    <source>
        <dbReference type="ARBA" id="ARBA00012917"/>
    </source>
</evidence>
<dbReference type="GO" id="GO:0006508">
    <property type="term" value="P:proteolysis"/>
    <property type="evidence" value="ECO:0007669"/>
    <property type="project" value="InterPro"/>
</dbReference>
<dbReference type="InterPro" id="IPR029058">
    <property type="entry name" value="AB_hydrolase_fold"/>
</dbReference>
<dbReference type="PANTHER" id="PTHR42776">
    <property type="entry name" value="SERINE PEPTIDASE S9 FAMILY MEMBER"/>
    <property type="match status" value="1"/>
</dbReference>
<dbReference type="Gene3D" id="3.40.50.1820">
    <property type="entry name" value="alpha/beta hydrolase"/>
    <property type="match status" value="1"/>
</dbReference>
<name>A0A0G4ELU1_VITBC</name>
<dbReference type="AlphaFoldDB" id="A0A0G4ELU1"/>
<dbReference type="GO" id="GO:0004252">
    <property type="term" value="F:serine-type endopeptidase activity"/>
    <property type="evidence" value="ECO:0007669"/>
    <property type="project" value="TreeGrafter"/>
</dbReference>
<dbReference type="EMBL" id="CDMY01000259">
    <property type="protein sequence ID" value="CEL97937.1"/>
    <property type="molecule type" value="Genomic_DNA"/>
</dbReference>
<organism evidence="11 12">
    <name type="scientific">Vitrella brassicaformis (strain CCMP3155)</name>
    <dbReference type="NCBI Taxonomy" id="1169540"/>
    <lineage>
        <taxon>Eukaryota</taxon>
        <taxon>Sar</taxon>
        <taxon>Alveolata</taxon>
        <taxon>Colpodellida</taxon>
        <taxon>Vitrellaceae</taxon>
        <taxon>Vitrella</taxon>
    </lineage>
</organism>
<comment type="subunit">
    <text evidence="4">Homotetramer.</text>
</comment>
<proteinExistence type="inferred from homology"/>
<evidence type="ECO:0000313" key="11">
    <source>
        <dbReference type="EMBL" id="CEL97937.1"/>
    </source>
</evidence>
<dbReference type="OrthoDB" id="416344at2759"/>
<dbReference type="SUPFAM" id="SSF53474">
    <property type="entry name" value="alpha/beta-Hydrolases"/>
    <property type="match status" value="1"/>
</dbReference>
<accession>A0A0G4ELU1</accession>
<dbReference type="GO" id="GO:0008242">
    <property type="term" value="F:omega peptidase activity"/>
    <property type="evidence" value="ECO:0007669"/>
    <property type="project" value="UniProtKB-EC"/>
</dbReference>
<evidence type="ECO:0000256" key="8">
    <source>
        <dbReference type="SAM" id="MobiDB-lite"/>
    </source>
</evidence>
<dbReference type="Proteomes" id="UP000041254">
    <property type="component" value="Unassembled WGS sequence"/>
</dbReference>
<keyword evidence="6" id="KW-0963">Cytoplasm</keyword>
<dbReference type="InterPro" id="IPR001375">
    <property type="entry name" value="Peptidase_S9_cat"/>
</dbReference>